<keyword evidence="13" id="KW-1185">Reference proteome</keyword>
<keyword evidence="6 9" id="KW-0378">Hydrolase</keyword>
<accession>A0ABQ6K392</accession>
<evidence type="ECO:0000256" key="10">
    <source>
        <dbReference type="RuleBase" id="RU004181"/>
    </source>
</evidence>
<feature type="active site" evidence="9">
    <location>
        <position position="144"/>
    </location>
</feature>
<evidence type="ECO:0000256" key="2">
    <source>
        <dbReference type="ARBA" id="ARBA00022475"/>
    </source>
</evidence>
<gene>
    <name evidence="9" type="primary">lspA</name>
    <name evidence="12" type="ORF">GCM10025881_01860</name>
</gene>
<dbReference type="EMBL" id="BSVB01000001">
    <property type="protein sequence ID" value="GMA93362.1"/>
    <property type="molecule type" value="Genomic_DNA"/>
</dbReference>
<reference evidence="13" key="1">
    <citation type="journal article" date="2019" name="Int. J. Syst. Evol. Microbiol.">
        <title>The Global Catalogue of Microorganisms (GCM) 10K type strain sequencing project: providing services to taxonomists for standard genome sequencing and annotation.</title>
        <authorList>
            <consortium name="The Broad Institute Genomics Platform"/>
            <consortium name="The Broad Institute Genome Sequencing Center for Infectious Disease"/>
            <person name="Wu L."/>
            <person name="Ma J."/>
        </authorList>
    </citation>
    <scope>NUCLEOTIDE SEQUENCE [LARGE SCALE GENOMIC DNA]</scope>
    <source>
        <strain evidence="13">NBRC 108894</strain>
    </source>
</reference>
<dbReference type="PRINTS" id="PR00781">
    <property type="entry name" value="LIPOSIGPTASE"/>
</dbReference>
<evidence type="ECO:0000313" key="13">
    <source>
        <dbReference type="Proteomes" id="UP001157034"/>
    </source>
</evidence>
<evidence type="ECO:0000256" key="3">
    <source>
        <dbReference type="ARBA" id="ARBA00022670"/>
    </source>
</evidence>
<comment type="similarity">
    <text evidence="1 9 10">Belongs to the peptidase A8 family.</text>
</comment>
<evidence type="ECO:0000256" key="8">
    <source>
        <dbReference type="ARBA" id="ARBA00023136"/>
    </source>
</evidence>
<evidence type="ECO:0000256" key="11">
    <source>
        <dbReference type="SAM" id="MobiDB-lite"/>
    </source>
</evidence>
<feature type="active site" evidence="9">
    <location>
        <position position="159"/>
    </location>
</feature>
<evidence type="ECO:0000256" key="6">
    <source>
        <dbReference type="ARBA" id="ARBA00022801"/>
    </source>
</evidence>
<comment type="subcellular location">
    <subcellularLocation>
        <location evidence="9">Cell membrane</location>
        <topology evidence="9">Multi-pass membrane protein</topology>
    </subcellularLocation>
</comment>
<protein>
    <recommendedName>
        <fullName evidence="9">Lipoprotein signal peptidase</fullName>
        <ecNumber evidence="9">3.4.23.36</ecNumber>
    </recommendedName>
    <alternativeName>
        <fullName evidence="9">Prolipoprotein signal peptidase</fullName>
    </alternativeName>
    <alternativeName>
        <fullName evidence="9">Signal peptidase II</fullName>
        <shortName evidence="9">SPase II</shortName>
    </alternativeName>
</protein>
<comment type="function">
    <text evidence="9">This protein specifically catalyzes the removal of signal peptides from prolipoproteins.</text>
</comment>
<comment type="caution">
    <text evidence="12">The sequence shown here is derived from an EMBL/GenBank/DDBJ whole genome shotgun (WGS) entry which is preliminary data.</text>
</comment>
<keyword evidence="7 9" id="KW-1133">Transmembrane helix</keyword>
<dbReference type="PANTHER" id="PTHR33695">
    <property type="entry name" value="LIPOPROTEIN SIGNAL PEPTIDASE"/>
    <property type="match status" value="1"/>
</dbReference>
<organism evidence="12 13">
    <name type="scientific">Pseudolysinimonas kribbensis</name>
    <dbReference type="NCBI Taxonomy" id="433641"/>
    <lineage>
        <taxon>Bacteria</taxon>
        <taxon>Bacillati</taxon>
        <taxon>Actinomycetota</taxon>
        <taxon>Actinomycetes</taxon>
        <taxon>Micrococcales</taxon>
        <taxon>Microbacteriaceae</taxon>
        <taxon>Pseudolysinimonas</taxon>
    </lineage>
</organism>
<dbReference type="RefSeq" id="WP_284252126.1">
    <property type="nucleotide sequence ID" value="NZ_BAAAQO010000005.1"/>
</dbReference>
<evidence type="ECO:0000256" key="7">
    <source>
        <dbReference type="ARBA" id="ARBA00022989"/>
    </source>
</evidence>
<dbReference type="PANTHER" id="PTHR33695:SF1">
    <property type="entry name" value="LIPOPROTEIN SIGNAL PEPTIDASE"/>
    <property type="match status" value="1"/>
</dbReference>
<keyword evidence="2 9" id="KW-1003">Cell membrane</keyword>
<evidence type="ECO:0000256" key="1">
    <source>
        <dbReference type="ARBA" id="ARBA00006139"/>
    </source>
</evidence>
<feature type="transmembrane region" description="Helical" evidence="9">
    <location>
        <begin position="110"/>
        <end position="128"/>
    </location>
</feature>
<comment type="pathway">
    <text evidence="9">Protein modification; lipoprotein biosynthesis (signal peptide cleavage).</text>
</comment>
<evidence type="ECO:0000256" key="9">
    <source>
        <dbReference type="HAMAP-Rule" id="MF_00161"/>
    </source>
</evidence>
<feature type="transmembrane region" description="Helical" evidence="9">
    <location>
        <begin position="24"/>
        <end position="42"/>
    </location>
</feature>
<feature type="transmembrane region" description="Helical" evidence="9">
    <location>
        <begin position="84"/>
        <end position="103"/>
    </location>
</feature>
<feature type="region of interest" description="Disordered" evidence="11">
    <location>
        <begin position="191"/>
        <end position="211"/>
    </location>
</feature>
<proteinExistence type="inferred from homology"/>
<dbReference type="NCBIfam" id="TIGR00077">
    <property type="entry name" value="lspA"/>
    <property type="match status" value="1"/>
</dbReference>
<keyword evidence="8 9" id="KW-0472">Membrane</keyword>
<keyword evidence="4 9" id="KW-0812">Transmembrane</keyword>
<dbReference type="Pfam" id="PF01252">
    <property type="entry name" value="Peptidase_A8"/>
    <property type="match status" value="1"/>
</dbReference>
<name>A0ABQ6K392_9MICO</name>
<keyword evidence="3 9" id="KW-0645">Protease</keyword>
<evidence type="ECO:0000256" key="5">
    <source>
        <dbReference type="ARBA" id="ARBA00022750"/>
    </source>
</evidence>
<evidence type="ECO:0000313" key="12">
    <source>
        <dbReference type="EMBL" id="GMA93362.1"/>
    </source>
</evidence>
<dbReference type="InterPro" id="IPR001872">
    <property type="entry name" value="Peptidase_A8"/>
</dbReference>
<evidence type="ECO:0000256" key="4">
    <source>
        <dbReference type="ARBA" id="ARBA00022692"/>
    </source>
</evidence>
<dbReference type="Proteomes" id="UP001157034">
    <property type="component" value="Unassembled WGS sequence"/>
</dbReference>
<sequence>MPATEQPDDAAPRRTASAGARGGVSVRALLLLAIIALGVYGLDQLAKFLIVSHLHEDEVVPLLGPVLQFHYVTNSGAAFSFANGYTWIFSIVAVGVIVVIAWFSRRIRSLAWATMFGLVLGGALGNLNDRLFRPPGFGVGHVVDFITIGFFPAIFNVADIAITTSMALFILLSLRGTGLDGSRAVIRKPARAAAAEAEPGDAPAGRPTPKG</sequence>
<keyword evidence="5 9" id="KW-0064">Aspartyl protease</keyword>
<feature type="transmembrane region" description="Helical" evidence="9">
    <location>
        <begin position="148"/>
        <end position="174"/>
    </location>
</feature>
<comment type="catalytic activity">
    <reaction evidence="9">
        <text>Release of signal peptides from bacterial membrane prolipoproteins. Hydrolyzes -Xaa-Yaa-Zaa-|-(S,diacylglyceryl)Cys-, in which Xaa is hydrophobic (preferably Leu), and Yaa (Ala or Ser) and Zaa (Gly or Ala) have small, neutral side chains.</text>
        <dbReference type="EC" id="3.4.23.36"/>
    </reaction>
</comment>
<dbReference type="EC" id="3.4.23.36" evidence="9"/>
<dbReference type="HAMAP" id="MF_00161">
    <property type="entry name" value="LspA"/>
    <property type="match status" value="1"/>
</dbReference>